<dbReference type="GO" id="GO:0008237">
    <property type="term" value="F:metallopeptidase activity"/>
    <property type="evidence" value="ECO:0007669"/>
    <property type="project" value="UniProtKB-KW"/>
</dbReference>
<evidence type="ECO:0000256" key="3">
    <source>
        <dbReference type="ARBA" id="ARBA00020082"/>
    </source>
</evidence>
<feature type="active site" evidence="7">
    <location>
        <position position="74"/>
    </location>
</feature>
<dbReference type="InterPro" id="IPR006640">
    <property type="entry name" value="SprT-like_domain"/>
</dbReference>
<dbReference type="HAMAP" id="MF_00746">
    <property type="entry name" value="SprT"/>
    <property type="match status" value="1"/>
</dbReference>
<gene>
    <name evidence="7" type="primary">sprT</name>
    <name evidence="9" type="ORF">ACED39_22760</name>
</gene>
<dbReference type="PANTHER" id="PTHR38773">
    <property type="entry name" value="PROTEIN SPRT"/>
    <property type="match status" value="1"/>
</dbReference>
<evidence type="ECO:0000256" key="5">
    <source>
        <dbReference type="ARBA" id="ARBA00022723"/>
    </source>
</evidence>
<protein>
    <recommendedName>
        <fullName evidence="3 7">Protein SprT</fullName>
    </recommendedName>
</protein>
<dbReference type="RefSeq" id="WP_371720414.1">
    <property type="nucleotide sequence ID" value="NZ_JBGOOF010000055.1"/>
</dbReference>
<feature type="binding site" evidence="7">
    <location>
        <position position="73"/>
    </location>
    <ligand>
        <name>Zn(2+)</name>
        <dbReference type="ChEBI" id="CHEBI:29105"/>
    </ligand>
</feature>
<evidence type="ECO:0000313" key="9">
    <source>
        <dbReference type="EMBL" id="MEZ8211587.1"/>
    </source>
</evidence>
<comment type="similarity">
    <text evidence="2 7">Belongs to the SprT family.</text>
</comment>
<dbReference type="NCBIfam" id="NF003421">
    <property type="entry name" value="PRK04860.1"/>
    <property type="match status" value="1"/>
</dbReference>
<dbReference type="InterPro" id="IPR023483">
    <property type="entry name" value="Uncharacterised_SprT"/>
</dbReference>
<keyword evidence="9" id="KW-0645">Protease</keyword>
<feature type="domain" description="SprT-like" evidence="8">
    <location>
        <begin position="11"/>
        <end position="160"/>
    </location>
</feature>
<reference evidence="9 10" key="1">
    <citation type="submission" date="2024-06" db="EMBL/GenBank/DDBJ databases">
        <authorList>
            <person name="Steensen K."/>
            <person name="Seneca J."/>
            <person name="Bartlau N."/>
            <person name="Yu A.X."/>
            <person name="Polz M.F."/>
        </authorList>
    </citation>
    <scope>NUCLEOTIDE SEQUENCE [LARGE SCALE GENOMIC DNA]</scope>
    <source>
        <strain evidence="9 10">1F146</strain>
    </source>
</reference>
<keyword evidence="9" id="KW-0482">Metalloprotease</keyword>
<evidence type="ECO:0000256" key="7">
    <source>
        <dbReference type="HAMAP-Rule" id="MF_00746"/>
    </source>
</evidence>
<evidence type="ECO:0000256" key="1">
    <source>
        <dbReference type="ARBA" id="ARBA00004496"/>
    </source>
</evidence>
<keyword evidence="5 7" id="KW-0479">Metal-binding</keyword>
<dbReference type="SMART" id="SM00731">
    <property type="entry name" value="SprT"/>
    <property type="match status" value="1"/>
</dbReference>
<evidence type="ECO:0000256" key="6">
    <source>
        <dbReference type="ARBA" id="ARBA00022833"/>
    </source>
</evidence>
<keyword evidence="6 7" id="KW-0862">Zinc</keyword>
<proteinExistence type="inferred from homology"/>
<name>A0ABV4MPS8_9VIBR</name>
<keyword evidence="4 7" id="KW-0963">Cytoplasm</keyword>
<dbReference type="Pfam" id="PF10263">
    <property type="entry name" value="SprT-like"/>
    <property type="match status" value="1"/>
</dbReference>
<evidence type="ECO:0000259" key="8">
    <source>
        <dbReference type="SMART" id="SM00731"/>
    </source>
</evidence>
<dbReference type="PANTHER" id="PTHR38773:SF1">
    <property type="entry name" value="PROTEIN SPRT"/>
    <property type="match status" value="1"/>
</dbReference>
<dbReference type="Proteomes" id="UP001569151">
    <property type="component" value="Unassembled WGS sequence"/>
</dbReference>
<evidence type="ECO:0000313" key="10">
    <source>
        <dbReference type="Proteomes" id="UP001569151"/>
    </source>
</evidence>
<dbReference type="Pfam" id="PF17283">
    <property type="entry name" value="Zn_ribbon_SprT"/>
    <property type="match status" value="1"/>
</dbReference>
<organism evidence="9 10">
    <name type="scientific">Vibrio bivalvicida</name>
    <dbReference type="NCBI Taxonomy" id="1276888"/>
    <lineage>
        <taxon>Bacteria</taxon>
        <taxon>Pseudomonadati</taxon>
        <taxon>Pseudomonadota</taxon>
        <taxon>Gammaproteobacteria</taxon>
        <taxon>Vibrionales</taxon>
        <taxon>Vibrionaceae</taxon>
        <taxon>Vibrio</taxon>
        <taxon>Vibrio oreintalis group</taxon>
    </lineage>
</organism>
<evidence type="ECO:0000256" key="2">
    <source>
        <dbReference type="ARBA" id="ARBA00006591"/>
    </source>
</evidence>
<accession>A0ABV4MPS8</accession>
<keyword evidence="9" id="KW-0378">Hydrolase</keyword>
<comment type="cofactor">
    <cofactor evidence="7">
        <name>Zn(2+)</name>
        <dbReference type="ChEBI" id="CHEBI:29105"/>
    </cofactor>
    <text evidence="7">Binds 1 zinc ion.</text>
</comment>
<keyword evidence="10" id="KW-1185">Reference proteome</keyword>
<dbReference type="EMBL" id="JBGOOS010000061">
    <property type="protein sequence ID" value="MEZ8211587.1"/>
    <property type="molecule type" value="Genomic_DNA"/>
</dbReference>
<feature type="binding site" evidence="7">
    <location>
        <position position="77"/>
    </location>
    <ligand>
        <name>Zn(2+)</name>
        <dbReference type="ChEBI" id="CHEBI:29105"/>
    </ligand>
</feature>
<evidence type="ECO:0000256" key="4">
    <source>
        <dbReference type="ARBA" id="ARBA00022490"/>
    </source>
</evidence>
<dbReference type="InterPro" id="IPR035240">
    <property type="entry name" value="SprT_Zn_ribbon"/>
</dbReference>
<comment type="subcellular location">
    <subcellularLocation>
        <location evidence="1 7">Cytoplasm</location>
    </subcellularLocation>
</comment>
<comment type="caution">
    <text evidence="9">The sequence shown here is derived from an EMBL/GenBank/DDBJ whole genome shotgun (WGS) entry which is preliminary data.</text>
</comment>
<sequence length="165" mass="18878">MDLELEYRAKKAMADCIQAASLAFNRPFSIPHLSFKLRGKAAGKAYLQLNEIRLNSTLFQENQQAFLTDVIPHEVAHLITYQVYGRVRPHGKEWQGVMEAVFKVPAKTTHSFEVTSVQGKTFEYLCACTTYPLSIRRHNKVLRNQASYRCQQCHQPLSFTGKQLS</sequence>